<dbReference type="EMBL" id="CP097160">
    <property type="protein sequence ID" value="UQN15864.1"/>
    <property type="molecule type" value="Genomic_DNA"/>
</dbReference>
<evidence type="ECO:0000313" key="3">
    <source>
        <dbReference type="EMBL" id="UQN15864.1"/>
    </source>
</evidence>
<protein>
    <submittedName>
        <fullName evidence="3">Flp pilus assembly complex ATPase component TadA</fullName>
    </submittedName>
</protein>
<dbReference type="CDD" id="cd01130">
    <property type="entry name" value="VirB11-like_ATPase"/>
    <property type="match status" value="1"/>
</dbReference>
<gene>
    <name evidence="3" type="primary">tadA</name>
    <name evidence="3" type="ORF">M3M28_05280</name>
</gene>
<dbReference type="InterPro" id="IPR001482">
    <property type="entry name" value="T2SS/T4SS_dom"/>
</dbReference>
<name>A0ABY4MZQ1_9MICO</name>
<dbReference type="Gene3D" id="3.30.450.380">
    <property type="match status" value="1"/>
</dbReference>
<dbReference type="InterPro" id="IPR027417">
    <property type="entry name" value="P-loop_NTPase"/>
</dbReference>
<dbReference type="SUPFAM" id="SSF52540">
    <property type="entry name" value="P-loop containing nucleoside triphosphate hydrolases"/>
    <property type="match status" value="1"/>
</dbReference>
<accession>A0ABY4MZQ1</accession>
<evidence type="ECO:0000256" key="1">
    <source>
        <dbReference type="ARBA" id="ARBA00006611"/>
    </source>
</evidence>
<reference evidence="3" key="1">
    <citation type="submission" date="2022-05" db="EMBL/GenBank/DDBJ databases">
        <title>Complete genome sequence of toluene-degrading Gulosibacter sediminis strain ACHW.36C.</title>
        <authorList>
            <person name="Wai A.C."/>
            <person name="Lai G.K."/>
            <person name="Griffin S.D."/>
            <person name="Leung F.C."/>
        </authorList>
    </citation>
    <scope>NUCLEOTIDE SEQUENCE [LARGE SCALE GENOMIC DNA]</scope>
    <source>
        <strain evidence="3">ACHW.36C</strain>
    </source>
</reference>
<dbReference type="PANTHER" id="PTHR30486:SF6">
    <property type="entry name" value="TYPE IV PILUS RETRACTATION ATPASE PILT"/>
    <property type="match status" value="1"/>
</dbReference>
<dbReference type="Gene3D" id="3.40.50.300">
    <property type="entry name" value="P-loop containing nucleotide triphosphate hydrolases"/>
    <property type="match status" value="1"/>
</dbReference>
<dbReference type="InterPro" id="IPR050921">
    <property type="entry name" value="T4SS_GSP_E_ATPase"/>
</dbReference>
<dbReference type="PANTHER" id="PTHR30486">
    <property type="entry name" value="TWITCHING MOTILITY PROTEIN PILT"/>
    <property type="match status" value="1"/>
</dbReference>
<organism evidence="3">
    <name type="scientific">Gulosibacter sediminis</name>
    <dbReference type="NCBI Taxonomy" id="1729695"/>
    <lineage>
        <taxon>Bacteria</taxon>
        <taxon>Bacillati</taxon>
        <taxon>Actinomycetota</taxon>
        <taxon>Actinomycetes</taxon>
        <taxon>Micrococcales</taxon>
        <taxon>Microbacteriaceae</taxon>
        <taxon>Gulosibacter</taxon>
    </lineage>
</organism>
<sequence>MNIAVSAIADRVRDRVEREGIELAPGSKQAVDLVRAEVRAYGEQATGEEARLLHDEHAAVRDVLANVTGFGALQPYLDDPEIEEIWVNAPSRIFVARNGQSELTNTLISESELRDLVERMLRSTGRRLDLSSPFVDASLPDGSRLHVAIPEISRRHPAINIRKFIRRIRDLQALVERDSLTPQAAVFLRGAVRCGLNILVSGATHTGKTTMVGALLAAGEASDRVITVEETFELDVVARDVVAMQCRPPSLEGRGEITLRRLVKEALRMRPDRLVVGEVREAEALELLVALNSGIPGMCTIHANSARDALVKLATLPLLAGRNIDASFVVPTIASTIDLVVHLEHTPRGGRRVAEILAPTGAVHAGVIEATSLFRREREELIATGMTLQRDDKLRRHGIDAAQLIGASR</sequence>
<feature type="domain" description="Bacterial type II secretion system protein E" evidence="2">
    <location>
        <begin position="70"/>
        <end position="341"/>
    </location>
</feature>
<evidence type="ECO:0000259" key="2">
    <source>
        <dbReference type="Pfam" id="PF00437"/>
    </source>
</evidence>
<dbReference type="Pfam" id="PF00437">
    <property type="entry name" value="T2SSE"/>
    <property type="match status" value="1"/>
</dbReference>
<comment type="similarity">
    <text evidence="1">Belongs to the GSP E family.</text>
</comment>
<proteinExistence type="inferred from homology"/>